<dbReference type="AlphaFoldDB" id="A0A842H9K9"/>
<dbReference type="HAMAP" id="MF_01815">
    <property type="entry name" value="FabH"/>
    <property type="match status" value="1"/>
</dbReference>
<reference evidence="16 17" key="1">
    <citation type="submission" date="2020-07" db="EMBL/GenBank/DDBJ databases">
        <authorList>
            <person name="Feng X."/>
        </authorList>
    </citation>
    <scope>NUCLEOTIDE SEQUENCE [LARGE SCALE GENOMIC DNA]</scope>
    <source>
        <strain evidence="16 17">JCM31066</strain>
    </source>
</reference>
<keyword evidence="5 13" id="KW-0444">Lipid biosynthesis</keyword>
<dbReference type="InterPro" id="IPR013747">
    <property type="entry name" value="ACP_syn_III_C"/>
</dbReference>
<dbReference type="PANTHER" id="PTHR34069">
    <property type="entry name" value="3-OXOACYL-[ACYL-CARRIER-PROTEIN] SYNTHASE 3"/>
    <property type="match status" value="1"/>
</dbReference>
<evidence type="ECO:0000259" key="14">
    <source>
        <dbReference type="Pfam" id="PF08541"/>
    </source>
</evidence>
<dbReference type="FunFam" id="3.40.47.10:FF:000004">
    <property type="entry name" value="3-oxoacyl-[acyl-carrier-protein] synthase 3"/>
    <property type="match status" value="1"/>
</dbReference>
<dbReference type="Pfam" id="PF08541">
    <property type="entry name" value="ACP_syn_III_C"/>
    <property type="match status" value="1"/>
</dbReference>
<dbReference type="Pfam" id="PF08545">
    <property type="entry name" value="ACP_syn_III"/>
    <property type="match status" value="1"/>
</dbReference>
<dbReference type="GO" id="GO:0044550">
    <property type="term" value="P:secondary metabolite biosynthetic process"/>
    <property type="evidence" value="ECO:0007669"/>
    <property type="project" value="TreeGrafter"/>
</dbReference>
<keyword evidence="10 13" id="KW-0511">Multifunctional enzyme</keyword>
<comment type="function">
    <text evidence="13">Catalyzes the condensation reaction of fatty acid synthesis by the addition to an acyl acceptor of two carbons from malonyl-ACP. Catalyzes the first condensation reaction which initiates fatty acid synthesis and may therefore play a role in governing the total rate of fatty acid production. Possesses both acetoacetyl-ACP synthase and acetyl transacylase activities. Its substrate specificity determines the biosynthesis of branched-chain and/or straight-chain of fatty acids.</text>
</comment>
<evidence type="ECO:0000256" key="13">
    <source>
        <dbReference type="HAMAP-Rule" id="MF_01815"/>
    </source>
</evidence>
<evidence type="ECO:0000256" key="3">
    <source>
        <dbReference type="ARBA" id="ARBA00012333"/>
    </source>
</evidence>
<evidence type="ECO:0000256" key="9">
    <source>
        <dbReference type="ARBA" id="ARBA00023160"/>
    </source>
</evidence>
<evidence type="ECO:0000259" key="15">
    <source>
        <dbReference type="Pfam" id="PF08545"/>
    </source>
</evidence>
<dbReference type="NCBIfam" id="NF006829">
    <property type="entry name" value="PRK09352.1"/>
    <property type="match status" value="1"/>
</dbReference>
<evidence type="ECO:0000256" key="1">
    <source>
        <dbReference type="ARBA" id="ARBA00005194"/>
    </source>
</evidence>
<evidence type="ECO:0000256" key="5">
    <source>
        <dbReference type="ARBA" id="ARBA00022516"/>
    </source>
</evidence>
<feature type="domain" description="Beta-ketoacyl-[acyl-carrier-protein] synthase III N-terminal" evidence="15">
    <location>
        <begin position="111"/>
        <end position="190"/>
    </location>
</feature>
<gene>
    <name evidence="13" type="primary">fabH</name>
    <name evidence="16" type="ORF">H5P28_02395</name>
</gene>
<evidence type="ECO:0000256" key="10">
    <source>
        <dbReference type="ARBA" id="ARBA00023268"/>
    </source>
</evidence>
<accession>A0A842H9K9</accession>
<dbReference type="GO" id="GO:0006633">
    <property type="term" value="P:fatty acid biosynthetic process"/>
    <property type="evidence" value="ECO:0007669"/>
    <property type="project" value="UniProtKB-UniRule"/>
</dbReference>
<dbReference type="InterPro" id="IPR013751">
    <property type="entry name" value="ACP_syn_III_N"/>
</dbReference>
<evidence type="ECO:0000256" key="11">
    <source>
        <dbReference type="ARBA" id="ARBA00023315"/>
    </source>
</evidence>
<dbReference type="GO" id="GO:0033818">
    <property type="term" value="F:beta-ketoacyl-acyl-carrier-protein synthase III activity"/>
    <property type="evidence" value="ECO:0007669"/>
    <property type="project" value="UniProtKB-UniRule"/>
</dbReference>
<evidence type="ECO:0000256" key="6">
    <source>
        <dbReference type="ARBA" id="ARBA00022679"/>
    </source>
</evidence>
<dbReference type="EMBL" id="JACHVB010000012">
    <property type="protein sequence ID" value="MBC2593102.1"/>
    <property type="molecule type" value="Genomic_DNA"/>
</dbReference>
<dbReference type="GO" id="GO:0004315">
    <property type="term" value="F:3-oxoacyl-[acyl-carrier-protein] synthase activity"/>
    <property type="evidence" value="ECO:0007669"/>
    <property type="project" value="InterPro"/>
</dbReference>
<evidence type="ECO:0000256" key="4">
    <source>
        <dbReference type="ARBA" id="ARBA00022490"/>
    </source>
</evidence>
<keyword evidence="7 13" id="KW-0276">Fatty acid metabolism</keyword>
<evidence type="ECO:0000256" key="2">
    <source>
        <dbReference type="ARBA" id="ARBA00008642"/>
    </source>
</evidence>
<dbReference type="EC" id="2.3.1.180" evidence="3 13"/>
<comment type="similarity">
    <text evidence="2 13">Belongs to the thiolase-like superfamily. FabH family.</text>
</comment>
<name>A0A842H9K9_9BACT</name>
<dbReference type="PANTHER" id="PTHR34069:SF2">
    <property type="entry name" value="BETA-KETOACYL-[ACYL-CARRIER-PROTEIN] SYNTHASE III"/>
    <property type="match status" value="1"/>
</dbReference>
<dbReference type="Gene3D" id="3.40.47.10">
    <property type="match status" value="1"/>
</dbReference>
<keyword evidence="17" id="KW-1185">Reference proteome</keyword>
<feature type="active site" evidence="13">
    <location>
        <position position="258"/>
    </location>
</feature>
<evidence type="ECO:0000313" key="16">
    <source>
        <dbReference type="EMBL" id="MBC2593102.1"/>
    </source>
</evidence>
<comment type="subunit">
    <text evidence="13">Homodimer.</text>
</comment>
<dbReference type="NCBIfam" id="TIGR00747">
    <property type="entry name" value="fabH"/>
    <property type="match status" value="1"/>
</dbReference>
<evidence type="ECO:0000256" key="8">
    <source>
        <dbReference type="ARBA" id="ARBA00023098"/>
    </source>
</evidence>
<sequence length="332" mass="35070">MPADTPSVIFQGIGAYVPARIVTNEELSQTVDTSDEWIRTRSGIRERRIAGPGQATSDLAVEAARAALDDAGLTAQDIDLIIVATMSPDMSFPSTACLVQSKLGANCVAAFDISAACSGFLYALETGTRMMQAGSYRHALVIGAEKMSSLMDWDDRATCVLFGDAAGAVVLGKSDQPGVGVIDSILRANGERPSLLYMPSGGSLSPASAETVANHEHFLKMNGKEIFKVAVRDMGKVALDLLEKTGVSPSEVACFIPHQANIRIIEAMVARMGVPMDKFLVNIDQFGNTSAASIPLALEQARRTGKVKPGDYVLMAAFGAGLTWAASLVKLT</sequence>
<comment type="domain">
    <text evidence="13">The last Arg residue of the ACP-binding site is essential for the weak association between ACP/AcpP and FabH.</text>
</comment>
<keyword evidence="11 13" id="KW-0012">Acyltransferase</keyword>
<dbReference type="GO" id="GO:0005737">
    <property type="term" value="C:cytoplasm"/>
    <property type="evidence" value="ECO:0007669"/>
    <property type="project" value="UniProtKB-SubCell"/>
</dbReference>
<feature type="active site" evidence="13">
    <location>
        <position position="117"/>
    </location>
</feature>
<evidence type="ECO:0000256" key="12">
    <source>
        <dbReference type="ARBA" id="ARBA00051096"/>
    </source>
</evidence>
<feature type="domain" description="Beta-ketoacyl-[acyl-carrier-protein] synthase III C-terminal" evidence="14">
    <location>
        <begin position="242"/>
        <end position="330"/>
    </location>
</feature>
<organism evidence="16 17">
    <name type="scientific">Ruficoccus amylovorans</name>
    <dbReference type="NCBI Taxonomy" id="1804625"/>
    <lineage>
        <taxon>Bacteria</taxon>
        <taxon>Pseudomonadati</taxon>
        <taxon>Verrucomicrobiota</taxon>
        <taxon>Opitutia</taxon>
        <taxon>Puniceicoccales</taxon>
        <taxon>Cerasicoccaceae</taxon>
        <taxon>Ruficoccus</taxon>
    </lineage>
</organism>
<feature type="active site" evidence="13">
    <location>
        <position position="288"/>
    </location>
</feature>
<protein>
    <recommendedName>
        <fullName evidence="3 13">Beta-ketoacyl-[acyl-carrier-protein] synthase III</fullName>
        <shortName evidence="13">Beta-ketoacyl-ACP synthase III</shortName>
        <shortName evidence="13">KAS III</shortName>
        <ecNumber evidence="3 13">2.3.1.180</ecNumber>
    </recommendedName>
    <alternativeName>
        <fullName evidence="13">3-oxoacyl-[acyl-carrier-protein] synthase 3</fullName>
    </alternativeName>
    <alternativeName>
        <fullName evidence="13">3-oxoacyl-[acyl-carrier-protein] synthase III</fullName>
    </alternativeName>
</protein>
<comment type="catalytic activity">
    <reaction evidence="12">
        <text>malonyl-[ACP] + acetyl-CoA + H(+) = 3-oxobutanoyl-[ACP] + CO2 + CoA</text>
        <dbReference type="Rhea" id="RHEA:12080"/>
        <dbReference type="Rhea" id="RHEA-COMP:9623"/>
        <dbReference type="Rhea" id="RHEA-COMP:9625"/>
        <dbReference type="ChEBI" id="CHEBI:15378"/>
        <dbReference type="ChEBI" id="CHEBI:16526"/>
        <dbReference type="ChEBI" id="CHEBI:57287"/>
        <dbReference type="ChEBI" id="CHEBI:57288"/>
        <dbReference type="ChEBI" id="CHEBI:78449"/>
        <dbReference type="ChEBI" id="CHEBI:78450"/>
        <dbReference type="EC" id="2.3.1.180"/>
    </reaction>
    <physiologicalReaction direction="left-to-right" evidence="12">
        <dbReference type="Rhea" id="RHEA:12081"/>
    </physiologicalReaction>
</comment>
<proteinExistence type="inferred from homology"/>
<comment type="pathway">
    <text evidence="1 13">Lipid metabolism; fatty acid biosynthesis.</text>
</comment>
<keyword evidence="8 13" id="KW-0443">Lipid metabolism</keyword>
<dbReference type="SUPFAM" id="SSF53901">
    <property type="entry name" value="Thiolase-like"/>
    <property type="match status" value="1"/>
</dbReference>
<dbReference type="InterPro" id="IPR004655">
    <property type="entry name" value="FabH"/>
</dbReference>
<dbReference type="RefSeq" id="WP_185674099.1">
    <property type="nucleotide sequence ID" value="NZ_JACHVB010000012.1"/>
</dbReference>
<keyword evidence="9 13" id="KW-0275">Fatty acid biosynthesis</keyword>
<dbReference type="CDD" id="cd00830">
    <property type="entry name" value="KAS_III"/>
    <property type="match status" value="1"/>
</dbReference>
<keyword evidence="6 13" id="KW-0808">Transferase</keyword>
<dbReference type="InterPro" id="IPR016039">
    <property type="entry name" value="Thiolase-like"/>
</dbReference>
<keyword evidence="4 13" id="KW-0963">Cytoplasm</keyword>
<comment type="subcellular location">
    <subcellularLocation>
        <location evidence="13">Cytoplasm</location>
    </subcellularLocation>
</comment>
<evidence type="ECO:0000313" key="17">
    <source>
        <dbReference type="Proteomes" id="UP000546464"/>
    </source>
</evidence>
<dbReference type="Proteomes" id="UP000546464">
    <property type="component" value="Unassembled WGS sequence"/>
</dbReference>
<dbReference type="UniPathway" id="UPA00094"/>
<evidence type="ECO:0000256" key="7">
    <source>
        <dbReference type="ARBA" id="ARBA00022832"/>
    </source>
</evidence>
<comment type="caution">
    <text evidence="16">The sequence shown here is derived from an EMBL/GenBank/DDBJ whole genome shotgun (WGS) entry which is preliminary data.</text>
</comment>
<feature type="region of interest" description="ACP-binding" evidence="13">
    <location>
        <begin position="259"/>
        <end position="263"/>
    </location>
</feature>